<keyword evidence="6" id="KW-1185">Reference proteome</keyword>
<dbReference type="HOGENOM" id="CLU_058050_3_0_4"/>
<dbReference type="Gene3D" id="3.30.390.50">
    <property type="entry name" value="CO dehydrogenase flavoprotein, C-terminal domain"/>
    <property type="match status" value="1"/>
</dbReference>
<dbReference type="Pfam" id="PF03450">
    <property type="entry name" value="CO_deh_flav_C"/>
    <property type="match status" value="1"/>
</dbReference>
<dbReference type="SUPFAM" id="SSF56176">
    <property type="entry name" value="FAD-binding/transporter-associated domain-like"/>
    <property type="match status" value="1"/>
</dbReference>
<dbReference type="InterPro" id="IPR016166">
    <property type="entry name" value="FAD-bd_PCMH"/>
</dbReference>
<evidence type="ECO:0000259" key="4">
    <source>
        <dbReference type="PROSITE" id="PS51387"/>
    </source>
</evidence>
<dbReference type="PATRIC" id="fig|576611.7.peg.1703"/>
<sequence>MKPVPFNYLCAYSLEEALQHLRHSDDAKVIAGGQSLMPMLNFRVVQPSLLIDIGKLVELDFIREEGDQITIGSLTRHSAVASSNLVKKDLPVMHEALKHVAHLAIRNRGTIGGSLSHADPAAEYPMLCLLLDAKIYCESIDQKRTIQADKFFAGSLSTVLAEDEILTQIQFSKLKAHTGWAFEEFAQRDGDFALAAVGVLVDKDADSRIQNVKISMMGVGETALRLDSIESRLNGQTYSDGLLETVRESLGDFLMPNTDLHASSEYRLHLAGQLFKRNFKSAWNKATIEK</sequence>
<dbReference type="EMBL" id="CP007501">
    <property type="protein sequence ID" value="AKD26009.1"/>
    <property type="molecule type" value="Genomic_DNA"/>
</dbReference>
<dbReference type="Gene3D" id="3.30.43.10">
    <property type="entry name" value="Uridine Diphospho-n-acetylenolpyruvylglucosamine Reductase, domain 2"/>
    <property type="match status" value="1"/>
</dbReference>
<proteinExistence type="predicted"/>
<dbReference type="GO" id="GO:0071949">
    <property type="term" value="F:FAD binding"/>
    <property type="evidence" value="ECO:0007669"/>
    <property type="project" value="InterPro"/>
</dbReference>
<dbReference type="EC" id="1.2.99.2" evidence="5"/>
<dbReference type="GO" id="GO:0016491">
    <property type="term" value="F:oxidoreductase activity"/>
    <property type="evidence" value="ECO:0007669"/>
    <property type="project" value="UniProtKB-KW"/>
</dbReference>
<dbReference type="OrthoDB" id="9793944at2"/>
<accession>A0A0E3V1C0</accession>
<dbReference type="SUPFAM" id="SSF55447">
    <property type="entry name" value="CO dehydrogenase flavoprotein C-terminal domain-like"/>
    <property type="match status" value="1"/>
</dbReference>
<dbReference type="Gene3D" id="3.30.465.10">
    <property type="match status" value="1"/>
</dbReference>
<evidence type="ECO:0000313" key="5">
    <source>
        <dbReference type="EMBL" id="AKD26009.1"/>
    </source>
</evidence>
<dbReference type="KEGG" id="pdq:CL55_00016760"/>
<dbReference type="Pfam" id="PF00941">
    <property type="entry name" value="FAD_binding_5"/>
    <property type="match status" value="1"/>
</dbReference>
<dbReference type="Proteomes" id="UP000061135">
    <property type="component" value="Chromosome"/>
</dbReference>
<dbReference type="PROSITE" id="PS51387">
    <property type="entry name" value="FAD_PCMH"/>
    <property type="match status" value="1"/>
</dbReference>
<dbReference type="RefSeq" id="WP_046330693.1">
    <property type="nucleotide sequence ID" value="NZ_CP007501.1"/>
</dbReference>
<dbReference type="InterPro" id="IPR005107">
    <property type="entry name" value="CO_DH_flav_C"/>
</dbReference>
<name>A0A0E3V1C0_9BURK</name>
<evidence type="ECO:0000313" key="6">
    <source>
        <dbReference type="Proteomes" id="UP000061135"/>
    </source>
</evidence>
<keyword evidence="2" id="KW-0274">FAD</keyword>
<dbReference type="InterPro" id="IPR002346">
    <property type="entry name" value="Mopterin_DH_FAD-bd"/>
</dbReference>
<organism evidence="5 6">
    <name type="scientific">Polynucleobacter duraquae</name>
    <dbReference type="NCBI Taxonomy" id="1835254"/>
    <lineage>
        <taxon>Bacteria</taxon>
        <taxon>Pseudomonadati</taxon>
        <taxon>Pseudomonadota</taxon>
        <taxon>Betaproteobacteria</taxon>
        <taxon>Burkholderiales</taxon>
        <taxon>Burkholderiaceae</taxon>
        <taxon>Polynucleobacter</taxon>
    </lineage>
</organism>
<dbReference type="SMART" id="SM01092">
    <property type="entry name" value="CO_deh_flav_C"/>
    <property type="match status" value="1"/>
</dbReference>
<dbReference type="InterPro" id="IPR016169">
    <property type="entry name" value="FAD-bd_PCMH_sub2"/>
</dbReference>
<protein>
    <submittedName>
        <fullName evidence="5">Aerobic-type carbon monoxide dehydrogenase, middle subunit CoxM/CutM-like protein</fullName>
        <ecNumber evidence="5">1.2.99.2</ecNumber>
    </submittedName>
</protein>
<dbReference type="FunFam" id="3.30.465.10:FF:000017">
    <property type="entry name" value="Xanthine dehydrogenase, FAD binding subunit"/>
    <property type="match status" value="1"/>
</dbReference>
<dbReference type="PANTHER" id="PTHR42659:SF2">
    <property type="entry name" value="XANTHINE DEHYDROGENASE SUBUNIT C-RELATED"/>
    <property type="match status" value="1"/>
</dbReference>
<dbReference type="STRING" id="1835254.CL55_00016760"/>
<evidence type="ECO:0000256" key="2">
    <source>
        <dbReference type="ARBA" id="ARBA00022827"/>
    </source>
</evidence>
<dbReference type="InterPro" id="IPR016167">
    <property type="entry name" value="FAD-bd_PCMH_sub1"/>
</dbReference>
<dbReference type="InterPro" id="IPR036318">
    <property type="entry name" value="FAD-bd_PCMH-like_sf"/>
</dbReference>
<evidence type="ECO:0000256" key="3">
    <source>
        <dbReference type="ARBA" id="ARBA00023002"/>
    </source>
</evidence>
<feature type="domain" description="FAD-binding PCMH-type" evidence="4">
    <location>
        <begin position="1"/>
        <end position="176"/>
    </location>
</feature>
<evidence type="ECO:0000256" key="1">
    <source>
        <dbReference type="ARBA" id="ARBA00022630"/>
    </source>
</evidence>
<dbReference type="AlphaFoldDB" id="A0A0E3V1C0"/>
<gene>
    <name evidence="5" type="ORF">CL55_00016760</name>
</gene>
<dbReference type="InterPro" id="IPR036683">
    <property type="entry name" value="CO_DH_flav_C_dom_sf"/>
</dbReference>
<dbReference type="InterPro" id="IPR051312">
    <property type="entry name" value="Diverse_Substr_Oxidored"/>
</dbReference>
<keyword evidence="3 5" id="KW-0560">Oxidoreductase</keyword>
<dbReference type="PANTHER" id="PTHR42659">
    <property type="entry name" value="XANTHINE DEHYDROGENASE SUBUNIT C-RELATED"/>
    <property type="match status" value="1"/>
</dbReference>
<reference evidence="5 6" key="1">
    <citation type="submission" date="2014-03" db="EMBL/GenBank/DDBJ databases">
        <title>Genome of Polynucleobacter strain MWH-MoK4.</title>
        <authorList>
            <person name="Hahn M.W."/>
        </authorList>
    </citation>
    <scope>NUCLEOTIDE SEQUENCE [LARGE SCALE GENOMIC DNA]</scope>
    <source>
        <strain evidence="5 6">MWH-MoK4</strain>
    </source>
</reference>
<keyword evidence="1" id="KW-0285">Flavoprotein</keyword>